<dbReference type="PROSITE" id="PS00874">
    <property type="entry name" value="T2SP_F"/>
    <property type="match status" value="1"/>
</dbReference>
<dbReference type="EMBL" id="JAPTGG010000008">
    <property type="protein sequence ID" value="MCZ0865670.1"/>
    <property type="molecule type" value="Genomic_DNA"/>
</dbReference>
<organism evidence="18 19">
    <name type="scientific">Dasania phycosphaerae</name>
    <dbReference type="NCBI Taxonomy" id="2950436"/>
    <lineage>
        <taxon>Bacteria</taxon>
        <taxon>Pseudomonadati</taxon>
        <taxon>Pseudomonadota</taxon>
        <taxon>Gammaproteobacteria</taxon>
        <taxon>Cellvibrionales</taxon>
        <taxon>Spongiibacteraceae</taxon>
        <taxon>Dasania</taxon>
    </lineage>
</organism>
<keyword evidence="7 14" id="KW-0812">Transmembrane</keyword>
<dbReference type="Gene3D" id="1.20.81.30">
    <property type="entry name" value="Type II secretion system (T2SS), domain F"/>
    <property type="match status" value="2"/>
</dbReference>
<dbReference type="Pfam" id="PF00482">
    <property type="entry name" value="T2SSF"/>
    <property type="match status" value="2"/>
</dbReference>
<comment type="subcellular location">
    <subcellularLocation>
        <location evidence="2 14">Cell inner membrane</location>
        <topology evidence="2 14">Multi-pass membrane protein</topology>
    </subcellularLocation>
</comment>
<evidence type="ECO:0000259" key="17">
    <source>
        <dbReference type="Pfam" id="PF00482"/>
    </source>
</evidence>
<feature type="domain" description="Type II secretion system protein GspF" evidence="17">
    <location>
        <begin position="76"/>
        <end position="198"/>
    </location>
</feature>
<reference evidence="18 19" key="1">
    <citation type="submission" date="2022-12" db="EMBL/GenBank/DDBJ databases">
        <title>Dasania phycosphaerae sp. nov., isolated from particulate material of the south coast of Korea.</title>
        <authorList>
            <person name="Jiang Y."/>
        </authorList>
    </citation>
    <scope>NUCLEOTIDE SEQUENCE [LARGE SCALE GENOMIC DNA]</scope>
    <source>
        <strain evidence="18 19">GY-19</strain>
    </source>
</reference>
<dbReference type="InterPro" id="IPR011850">
    <property type="entry name" value="T2SS_GspF"/>
</dbReference>
<keyword evidence="12 16" id="KW-0472">Membrane</keyword>
<protein>
    <recommendedName>
        <fullName evidence="13">General secretion pathway protein F</fullName>
    </recommendedName>
</protein>
<dbReference type="RefSeq" id="WP_258331815.1">
    <property type="nucleotide sequence ID" value="NZ_JAPTGG010000008.1"/>
</dbReference>
<evidence type="ECO:0000256" key="6">
    <source>
        <dbReference type="ARBA" id="ARBA00022519"/>
    </source>
</evidence>
<comment type="function">
    <text evidence="1">Component of the type II secretion system inner membrane complex required for the energy-dependent secretion of extracellular factors such as proteases and toxins from the periplasm.</text>
</comment>
<feature type="transmembrane region" description="Helical" evidence="16">
    <location>
        <begin position="228"/>
        <end position="247"/>
    </location>
</feature>
<keyword evidence="10" id="KW-0653">Protein transport</keyword>
<dbReference type="InterPro" id="IPR001992">
    <property type="entry name" value="T2SS_GspF/T4SS_PilC_CS"/>
</dbReference>
<accession>A0A9J6RLS8</accession>
<comment type="similarity">
    <text evidence="3 14">Belongs to the GSP F family.</text>
</comment>
<keyword evidence="4 14" id="KW-0813">Transport</keyword>
<gene>
    <name evidence="18" type="primary">gspF</name>
    <name evidence="18" type="ORF">O0V09_10680</name>
</gene>
<dbReference type="FunFam" id="1.20.81.30:FF:000001">
    <property type="entry name" value="Type II secretion system protein F"/>
    <property type="match status" value="2"/>
</dbReference>
<evidence type="ECO:0000313" key="18">
    <source>
        <dbReference type="EMBL" id="MCZ0865670.1"/>
    </source>
</evidence>
<evidence type="ECO:0000256" key="4">
    <source>
        <dbReference type="ARBA" id="ARBA00022448"/>
    </source>
</evidence>
<dbReference type="InterPro" id="IPR042094">
    <property type="entry name" value="T2SS_GspF_sf"/>
</dbReference>
<evidence type="ECO:0000256" key="13">
    <source>
        <dbReference type="ARBA" id="ARBA00030750"/>
    </source>
</evidence>
<evidence type="ECO:0000256" key="8">
    <source>
        <dbReference type="ARBA" id="ARBA00022723"/>
    </source>
</evidence>
<feature type="transmembrane region" description="Helical" evidence="16">
    <location>
        <begin position="383"/>
        <end position="402"/>
    </location>
</feature>
<evidence type="ECO:0000256" key="7">
    <source>
        <dbReference type="ARBA" id="ARBA00022692"/>
    </source>
</evidence>
<feature type="transmembrane region" description="Helical" evidence="16">
    <location>
        <begin position="174"/>
        <end position="197"/>
    </location>
</feature>
<evidence type="ECO:0000256" key="11">
    <source>
        <dbReference type="ARBA" id="ARBA00022989"/>
    </source>
</evidence>
<comment type="caution">
    <text evidence="18">The sequence shown here is derived from an EMBL/GenBank/DDBJ whole genome shotgun (WGS) entry which is preliminary data.</text>
</comment>
<dbReference type="InterPro" id="IPR003004">
    <property type="entry name" value="GspF/PilC"/>
</dbReference>
<evidence type="ECO:0000256" key="3">
    <source>
        <dbReference type="ARBA" id="ARBA00005745"/>
    </source>
</evidence>
<dbReference type="GO" id="GO:0015628">
    <property type="term" value="P:protein secretion by the type II secretion system"/>
    <property type="evidence" value="ECO:0007669"/>
    <property type="project" value="InterPro"/>
</dbReference>
<keyword evidence="8" id="KW-0479">Metal-binding</keyword>
<name>A0A9J6RLS8_9GAMM</name>
<keyword evidence="5" id="KW-1003">Cell membrane</keyword>
<dbReference type="PRINTS" id="PR00812">
    <property type="entry name" value="BCTERIALGSPF"/>
</dbReference>
<keyword evidence="11 16" id="KW-1133">Transmembrane helix</keyword>
<keyword evidence="19" id="KW-1185">Reference proteome</keyword>
<dbReference type="PANTHER" id="PTHR30012:SF0">
    <property type="entry name" value="TYPE II SECRETION SYSTEM PROTEIN F-RELATED"/>
    <property type="match status" value="1"/>
</dbReference>
<proteinExistence type="inferred from homology"/>
<dbReference type="GO" id="GO:0005886">
    <property type="term" value="C:plasma membrane"/>
    <property type="evidence" value="ECO:0007669"/>
    <property type="project" value="UniProtKB-SubCell"/>
</dbReference>
<dbReference type="GO" id="GO:0015627">
    <property type="term" value="C:type II protein secretion system complex"/>
    <property type="evidence" value="ECO:0007669"/>
    <property type="project" value="InterPro"/>
</dbReference>
<dbReference type="NCBIfam" id="TIGR02120">
    <property type="entry name" value="GspF"/>
    <property type="match status" value="1"/>
</dbReference>
<evidence type="ECO:0000256" key="15">
    <source>
        <dbReference type="SAM" id="MobiDB-lite"/>
    </source>
</evidence>
<dbReference type="Proteomes" id="UP001069090">
    <property type="component" value="Unassembled WGS sequence"/>
</dbReference>
<evidence type="ECO:0000256" key="9">
    <source>
        <dbReference type="ARBA" id="ARBA00022837"/>
    </source>
</evidence>
<evidence type="ECO:0000256" key="2">
    <source>
        <dbReference type="ARBA" id="ARBA00004429"/>
    </source>
</evidence>
<dbReference type="InterPro" id="IPR018076">
    <property type="entry name" value="T2SS_GspF_dom"/>
</dbReference>
<evidence type="ECO:0000256" key="1">
    <source>
        <dbReference type="ARBA" id="ARBA00002684"/>
    </source>
</evidence>
<feature type="region of interest" description="Disordered" evidence="15">
    <location>
        <begin position="16"/>
        <end position="60"/>
    </location>
</feature>
<dbReference type="GO" id="GO:0046872">
    <property type="term" value="F:metal ion binding"/>
    <property type="evidence" value="ECO:0007669"/>
    <property type="project" value="UniProtKB-KW"/>
</dbReference>
<evidence type="ECO:0000256" key="16">
    <source>
        <dbReference type="SAM" id="Phobius"/>
    </source>
</evidence>
<evidence type="ECO:0000256" key="14">
    <source>
        <dbReference type="RuleBase" id="RU003923"/>
    </source>
</evidence>
<sequence>MAAFAYKAIDANGKMTKGIVEGDSERQVRSQLRAQQLKPIEVSSSSGISSADKKSDKQGGGIFKTRISSADLSMLTRQLATLIQSNMPLDEALTASAQQARKPKIKSLILQVRARVLEGHSLAYALGDFPQVFNTMYCAMVKAGEHAGFLGLVLEQLADYTENSQYTQQKLKMAMIYPLILMLVAIGVVTLLMIFVVPELVGLFQQSRAELPGITVLLIKLSDFINTSGHWLLLAIIAMIIAVKQLLKKPSRRYRWHKLQLKLPFIGGFYVAADSARFASTLSILASSGVPLLEALRIAGAVLNNLQLREASEQVAVAVQEGMSLNKALNQAGVFPPMMVHMVASGEASGELESMLARCAKNQERELEMTLGSVMAIMEPMMIVLMAGVVGLIVVAILLPIIQMNNLVA</sequence>
<keyword evidence="9" id="KW-0106">Calcium</keyword>
<evidence type="ECO:0000256" key="10">
    <source>
        <dbReference type="ARBA" id="ARBA00022927"/>
    </source>
</evidence>
<evidence type="ECO:0000256" key="5">
    <source>
        <dbReference type="ARBA" id="ARBA00022475"/>
    </source>
</evidence>
<evidence type="ECO:0000313" key="19">
    <source>
        <dbReference type="Proteomes" id="UP001069090"/>
    </source>
</evidence>
<keyword evidence="6" id="KW-0997">Cell inner membrane</keyword>
<dbReference type="AlphaFoldDB" id="A0A9J6RLS8"/>
<evidence type="ECO:0000256" key="12">
    <source>
        <dbReference type="ARBA" id="ARBA00023136"/>
    </source>
</evidence>
<dbReference type="PANTHER" id="PTHR30012">
    <property type="entry name" value="GENERAL SECRETION PATHWAY PROTEIN"/>
    <property type="match status" value="1"/>
</dbReference>
<feature type="domain" description="Type II secretion system protein GspF" evidence="17">
    <location>
        <begin position="278"/>
        <end position="400"/>
    </location>
</feature>